<dbReference type="RefSeq" id="WP_261298189.1">
    <property type="nucleotide sequence ID" value="NZ_JAMTCD010000008.1"/>
</dbReference>
<proteinExistence type="predicted"/>
<keyword evidence="2" id="KW-1185">Reference proteome</keyword>
<accession>A0A9X3AV10</accession>
<dbReference type="EMBL" id="JAMTCD010000008">
    <property type="protein sequence ID" value="MCT7941809.1"/>
    <property type="molecule type" value="Genomic_DNA"/>
</dbReference>
<gene>
    <name evidence="1" type="ORF">NE535_08385</name>
</gene>
<sequence length="110" mass="12688">MPHLTIRGVSPYIAENISDSLFEQLSNICGNTRNSYTLELLASKQFTGTTPFLKFVLVEIFWFPREKPIQDAVECAIRDALTTADDSIKDIAVMFHVLDRERYYRNGKHF</sequence>
<dbReference type="InterPro" id="IPR015017">
    <property type="entry name" value="DUF1904"/>
</dbReference>
<dbReference type="SUPFAM" id="SSF55331">
    <property type="entry name" value="Tautomerase/MIF"/>
    <property type="match status" value="1"/>
</dbReference>
<evidence type="ECO:0000313" key="2">
    <source>
        <dbReference type="Proteomes" id="UP001155546"/>
    </source>
</evidence>
<dbReference type="InterPro" id="IPR014347">
    <property type="entry name" value="Tautomerase/MIF_sf"/>
</dbReference>
<dbReference type="Proteomes" id="UP001155546">
    <property type="component" value="Unassembled WGS sequence"/>
</dbReference>
<evidence type="ECO:0000313" key="1">
    <source>
        <dbReference type="EMBL" id="MCT7941809.1"/>
    </source>
</evidence>
<organism evidence="1 2">
    <name type="scientific">Shewanella holmiensis</name>
    <dbReference type="NCBI Taxonomy" id="2952222"/>
    <lineage>
        <taxon>Bacteria</taxon>
        <taxon>Pseudomonadati</taxon>
        <taxon>Pseudomonadota</taxon>
        <taxon>Gammaproteobacteria</taxon>
        <taxon>Alteromonadales</taxon>
        <taxon>Shewanellaceae</taxon>
        <taxon>Shewanella</taxon>
    </lineage>
</organism>
<dbReference type="Pfam" id="PF08921">
    <property type="entry name" value="DUF1904"/>
    <property type="match status" value="1"/>
</dbReference>
<dbReference type="Gene3D" id="3.30.429.10">
    <property type="entry name" value="Macrophage Migration Inhibitory Factor"/>
    <property type="match status" value="1"/>
</dbReference>
<name>A0A9X3AV10_9GAMM</name>
<reference evidence="1" key="1">
    <citation type="journal article" date="2023" name="Int. J. Syst. Evol. Microbiol.">
        <title>&lt;i&gt;Shewanella septentrionalis&lt;/i&gt; sp. nov. and &lt;i&gt;Shewanella holmiensis&lt;/i&gt; sp. nov., isolated from Baltic Sea water and sediments.</title>
        <authorList>
            <person name="Martin-Rodriguez A.J."/>
            <person name="Thorell K."/>
            <person name="Joffre E."/>
            <person name="Jensie-Markopoulos S."/>
            <person name="Moore E.R.B."/>
            <person name="Sjoling A."/>
        </authorList>
    </citation>
    <scope>NUCLEOTIDE SEQUENCE</scope>
    <source>
        <strain evidence="1">SP1S2-7</strain>
    </source>
</reference>
<protein>
    <submittedName>
        <fullName evidence="1">DUF1904 domain-containing protein</fullName>
    </submittedName>
</protein>
<comment type="caution">
    <text evidence="1">The sequence shown here is derived from an EMBL/GenBank/DDBJ whole genome shotgun (WGS) entry which is preliminary data.</text>
</comment>
<dbReference type="AlphaFoldDB" id="A0A9X3AV10"/>